<organism evidence="3 4">
    <name type="scientific">Paenibacillus nuruki</name>
    <dbReference type="NCBI Taxonomy" id="1886670"/>
    <lineage>
        <taxon>Bacteria</taxon>
        <taxon>Bacillati</taxon>
        <taxon>Bacillota</taxon>
        <taxon>Bacilli</taxon>
        <taxon>Bacillales</taxon>
        <taxon>Paenibacillaceae</taxon>
        <taxon>Paenibacillus</taxon>
    </lineage>
</organism>
<dbReference type="Gene3D" id="2.40.260.10">
    <property type="entry name" value="Sortase"/>
    <property type="match status" value="1"/>
</dbReference>
<dbReference type="NCBIfam" id="TIGR01076">
    <property type="entry name" value="sortase_fam"/>
    <property type="match status" value="1"/>
</dbReference>
<dbReference type="Pfam" id="PF04203">
    <property type="entry name" value="Sortase"/>
    <property type="match status" value="1"/>
</dbReference>
<dbReference type="SUPFAM" id="SSF63817">
    <property type="entry name" value="Sortase"/>
    <property type="match status" value="1"/>
</dbReference>
<dbReference type="STRING" id="1886670.PTI45_01295"/>
<gene>
    <name evidence="3" type="primary">srtA</name>
    <name evidence="3" type="ORF">PTI45_01295</name>
</gene>
<feature type="active site" description="Proton donor/acceptor" evidence="2">
    <location>
        <position position="129"/>
    </location>
</feature>
<evidence type="ECO:0000256" key="1">
    <source>
        <dbReference type="ARBA" id="ARBA00022801"/>
    </source>
</evidence>
<feature type="active site" description="Acyl-thioester intermediate" evidence="2">
    <location>
        <position position="191"/>
    </location>
</feature>
<dbReference type="InterPro" id="IPR023365">
    <property type="entry name" value="Sortase_dom-sf"/>
</dbReference>
<proteinExistence type="predicted"/>
<dbReference type="CDD" id="cd06166">
    <property type="entry name" value="Sortase_D_2"/>
    <property type="match status" value="1"/>
</dbReference>
<evidence type="ECO:0000313" key="4">
    <source>
        <dbReference type="Proteomes" id="UP000094578"/>
    </source>
</evidence>
<evidence type="ECO:0000313" key="3">
    <source>
        <dbReference type="EMBL" id="ODP29286.1"/>
    </source>
</evidence>
<name>A0A1E3L6B3_9BACL</name>
<keyword evidence="4" id="KW-1185">Reference proteome</keyword>
<keyword evidence="1 3" id="KW-0378">Hydrolase</keyword>
<dbReference type="RefSeq" id="WP_083243388.1">
    <property type="nucleotide sequence ID" value="NZ_MDER01000031.1"/>
</dbReference>
<protein>
    <submittedName>
        <fullName evidence="3">Sortase A</fullName>
        <ecNumber evidence="3">3.4.22.70</ecNumber>
    </submittedName>
</protein>
<comment type="caution">
    <text evidence="3">The sequence shown here is derived from an EMBL/GenBank/DDBJ whole genome shotgun (WGS) entry which is preliminary data.</text>
</comment>
<evidence type="ECO:0000256" key="2">
    <source>
        <dbReference type="PIRSR" id="PIRSR605754-1"/>
    </source>
</evidence>
<dbReference type="InterPro" id="IPR042000">
    <property type="entry name" value="Sortase_D_2"/>
</dbReference>
<reference evidence="3 4" key="1">
    <citation type="submission" date="2016-08" db="EMBL/GenBank/DDBJ databases">
        <title>Genome sequencing of Paenibacillus sp. TI45-13ar, isolated from Korean traditional nuruk.</title>
        <authorList>
            <person name="Kim S.-J."/>
        </authorList>
    </citation>
    <scope>NUCLEOTIDE SEQUENCE [LARGE SCALE GENOMIC DNA]</scope>
    <source>
        <strain evidence="3 4">TI45-13ar</strain>
    </source>
</reference>
<dbReference type="EMBL" id="MDER01000031">
    <property type="protein sequence ID" value="ODP29286.1"/>
    <property type="molecule type" value="Genomic_DNA"/>
</dbReference>
<sequence length="214" mass="23980">MKKWSYVFILLGIIILAYPQVNEWYSDWQQSRLLDEAENEAMAQSTAQPTNLQSGYAKVNHLLNEESESSTTAPPPVQGEILGIITIDKIDVKLPIVEGATRENMRSAAVHISETDQLGEKGNFAIAAHRAHKYGRLFNRLNEIKVGDIIKIESRGTLFEYKTDNISIVEPTDVSVLESNPNREEITLVTCDPLVNPTHRLIIHAERISTNISS</sequence>
<dbReference type="AlphaFoldDB" id="A0A1E3L6B3"/>
<accession>A0A1E3L6B3</accession>
<dbReference type="Proteomes" id="UP000094578">
    <property type="component" value="Unassembled WGS sequence"/>
</dbReference>
<dbReference type="GO" id="GO:0016787">
    <property type="term" value="F:hydrolase activity"/>
    <property type="evidence" value="ECO:0007669"/>
    <property type="project" value="UniProtKB-KW"/>
</dbReference>
<dbReference type="InterPro" id="IPR005754">
    <property type="entry name" value="Sortase"/>
</dbReference>
<dbReference type="EC" id="3.4.22.70" evidence="3"/>